<organism evidence="15 16">
    <name type="scientific">Undibacterium cyanobacteriorum</name>
    <dbReference type="NCBI Taxonomy" id="3073561"/>
    <lineage>
        <taxon>Bacteria</taxon>
        <taxon>Pseudomonadati</taxon>
        <taxon>Pseudomonadota</taxon>
        <taxon>Betaproteobacteria</taxon>
        <taxon>Burkholderiales</taxon>
        <taxon>Oxalobacteraceae</taxon>
        <taxon>Undibacterium</taxon>
    </lineage>
</organism>
<dbReference type="Pfam" id="PF02518">
    <property type="entry name" value="HATPase_c"/>
    <property type="match status" value="1"/>
</dbReference>
<dbReference type="PANTHER" id="PTHR45569">
    <property type="entry name" value="SENSOR PROTEIN KDPD"/>
    <property type="match status" value="1"/>
</dbReference>
<dbReference type="InterPro" id="IPR038318">
    <property type="entry name" value="KdpD_sf"/>
</dbReference>
<dbReference type="CDD" id="cd00082">
    <property type="entry name" value="HisKA"/>
    <property type="match status" value="1"/>
</dbReference>
<evidence type="ECO:0000256" key="1">
    <source>
        <dbReference type="ARBA" id="ARBA00000085"/>
    </source>
</evidence>
<keyword evidence="11" id="KW-0902">Two-component regulatory system</keyword>
<evidence type="ECO:0000256" key="9">
    <source>
        <dbReference type="ARBA" id="ARBA00022840"/>
    </source>
</evidence>
<keyword evidence="10 13" id="KW-1133">Transmembrane helix</keyword>
<evidence type="ECO:0000256" key="12">
    <source>
        <dbReference type="ARBA" id="ARBA00023136"/>
    </source>
</evidence>
<keyword evidence="9" id="KW-0067">ATP-binding</keyword>
<dbReference type="Pfam" id="PF13493">
    <property type="entry name" value="DUF4118"/>
    <property type="match status" value="1"/>
</dbReference>
<feature type="transmembrane region" description="Helical" evidence="13">
    <location>
        <begin position="14"/>
        <end position="31"/>
    </location>
</feature>
<feature type="domain" description="Histidine kinase" evidence="14">
    <location>
        <begin position="293"/>
        <end position="512"/>
    </location>
</feature>
<dbReference type="SMART" id="SM00388">
    <property type="entry name" value="HisKA"/>
    <property type="match status" value="1"/>
</dbReference>
<dbReference type="PRINTS" id="PR00344">
    <property type="entry name" value="BCTRLSENSOR"/>
</dbReference>
<evidence type="ECO:0000256" key="2">
    <source>
        <dbReference type="ARBA" id="ARBA00004141"/>
    </source>
</evidence>
<sequence length="518" mass="57692">MNNLLLFASRGRHSFQQAMLLSLLMVVSCGLSMLLEDYVSFTGLAMIYILAIVLAAYFLDRYIAILAAFIAVLSLNYFFIEPRYSFHIDRSENALALLTMLVVALVINRLTTALKLETESAHLNETRAKQLQELAITLANCQDLQRATAVCKNAFRVAFHGTSYLALINHQGELDCQSIPLENANGLRACIQEKSILGTGTLRWPDLNAWYIPLGDSHFNHNSNRDRENERDNFWGAVCVTQVAHLDTAAQDHARALCSLFTQVLTRLDTAEAAARAHNEAEKQQLQSTFLSAISHDLRTPLAVVVGAASSLQSQRDKLSANEQDKLLHHIIDEANYLTSVTENTLQFVRLSSSTPNLRQSWEAMEEIIGAIVTRLRRRQDGHRIAARVEENLALLRVDPVLISQLISNLIDNALKYSEGTVEIVVKQMQHGANQVIEVAVKDRGPGIPLQEHQTIFEAYSRLATHDQSSQRSAGLGLAVCMAIARAHHGQLSVRNRRQGGCNFLLHLPVEQEQPLPL</sequence>
<dbReference type="InterPro" id="IPR052023">
    <property type="entry name" value="Histidine_kinase_KdpD"/>
</dbReference>
<reference evidence="15" key="1">
    <citation type="submission" date="2023-09" db="EMBL/GenBank/DDBJ databases">
        <title>Undibacterium sp. 20NA77.5 isolated from freshwater.</title>
        <authorList>
            <person name="Le V."/>
            <person name="Ko S.-R."/>
            <person name="Ahn C.-Y."/>
            <person name="Oh H.-M."/>
        </authorList>
    </citation>
    <scope>NUCLEOTIDE SEQUENCE</scope>
    <source>
        <strain evidence="15">20NA77.5</strain>
    </source>
</reference>
<comment type="catalytic activity">
    <reaction evidence="1">
        <text>ATP + protein L-histidine = ADP + protein N-phospho-L-histidine.</text>
        <dbReference type="EC" id="2.7.13.3"/>
    </reaction>
</comment>
<dbReference type="Gene3D" id="3.30.565.10">
    <property type="entry name" value="Histidine kinase-like ATPase, C-terminal domain"/>
    <property type="match status" value="1"/>
</dbReference>
<evidence type="ECO:0000259" key="14">
    <source>
        <dbReference type="PROSITE" id="PS50109"/>
    </source>
</evidence>
<dbReference type="EMBL" id="CP133720">
    <property type="protein sequence ID" value="WMW81863.1"/>
    <property type="molecule type" value="Genomic_DNA"/>
</dbReference>
<evidence type="ECO:0000256" key="10">
    <source>
        <dbReference type="ARBA" id="ARBA00022989"/>
    </source>
</evidence>
<evidence type="ECO:0000256" key="8">
    <source>
        <dbReference type="ARBA" id="ARBA00022777"/>
    </source>
</evidence>
<comment type="subcellular location">
    <subcellularLocation>
        <location evidence="2">Membrane</location>
        <topology evidence="2">Multi-pass membrane protein</topology>
    </subcellularLocation>
</comment>
<dbReference type="Gene3D" id="1.20.120.620">
    <property type="entry name" value="Backbone structure of the membrane domain of e. Coli histidine kinase receptor kdpd"/>
    <property type="match status" value="1"/>
</dbReference>
<dbReference type="SUPFAM" id="SSF55874">
    <property type="entry name" value="ATPase domain of HSP90 chaperone/DNA topoisomerase II/histidine kinase"/>
    <property type="match status" value="1"/>
</dbReference>
<accession>A0ABY9RKY1</accession>
<dbReference type="InterPro" id="IPR003661">
    <property type="entry name" value="HisK_dim/P_dom"/>
</dbReference>
<dbReference type="SUPFAM" id="SSF47384">
    <property type="entry name" value="Homodimeric domain of signal transducing histidine kinase"/>
    <property type="match status" value="1"/>
</dbReference>
<evidence type="ECO:0000313" key="15">
    <source>
        <dbReference type="EMBL" id="WMW81863.1"/>
    </source>
</evidence>
<dbReference type="Pfam" id="PF00512">
    <property type="entry name" value="HisKA"/>
    <property type="match status" value="1"/>
</dbReference>
<evidence type="ECO:0000256" key="4">
    <source>
        <dbReference type="ARBA" id="ARBA00022553"/>
    </source>
</evidence>
<dbReference type="SMART" id="SM00387">
    <property type="entry name" value="HATPase_c"/>
    <property type="match status" value="1"/>
</dbReference>
<dbReference type="InterPro" id="IPR036097">
    <property type="entry name" value="HisK_dim/P_sf"/>
</dbReference>
<evidence type="ECO:0000256" key="13">
    <source>
        <dbReference type="SAM" id="Phobius"/>
    </source>
</evidence>
<feature type="transmembrane region" description="Helical" evidence="13">
    <location>
        <begin position="92"/>
        <end position="110"/>
    </location>
</feature>
<proteinExistence type="predicted"/>
<feature type="transmembrane region" description="Helical" evidence="13">
    <location>
        <begin position="62"/>
        <end position="80"/>
    </location>
</feature>
<evidence type="ECO:0000256" key="11">
    <source>
        <dbReference type="ARBA" id="ARBA00023012"/>
    </source>
</evidence>
<evidence type="ECO:0000256" key="3">
    <source>
        <dbReference type="ARBA" id="ARBA00012438"/>
    </source>
</evidence>
<evidence type="ECO:0000313" key="16">
    <source>
        <dbReference type="Proteomes" id="UP001181355"/>
    </source>
</evidence>
<gene>
    <name evidence="15" type="ORF">RF679_06155</name>
</gene>
<dbReference type="Proteomes" id="UP001181355">
    <property type="component" value="Chromosome"/>
</dbReference>
<feature type="transmembrane region" description="Helical" evidence="13">
    <location>
        <begin position="38"/>
        <end position="56"/>
    </location>
</feature>
<dbReference type="InterPro" id="IPR003594">
    <property type="entry name" value="HATPase_dom"/>
</dbReference>
<keyword evidence="7" id="KW-0547">Nucleotide-binding</keyword>
<dbReference type="InterPro" id="IPR005467">
    <property type="entry name" value="His_kinase_dom"/>
</dbReference>
<evidence type="ECO:0000256" key="7">
    <source>
        <dbReference type="ARBA" id="ARBA00022741"/>
    </source>
</evidence>
<name>A0ABY9RKY1_9BURK</name>
<keyword evidence="4" id="KW-0597">Phosphoprotein</keyword>
<dbReference type="PANTHER" id="PTHR45569:SF1">
    <property type="entry name" value="SENSOR PROTEIN KDPD"/>
    <property type="match status" value="1"/>
</dbReference>
<protein>
    <recommendedName>
        <fullName evidence="3">histidine kinase</fullName>
        <ecNumber evidence="3">2.7.13.3</ecNumber>
    </recommendedName>
</protein>
<evidence type="ECO:0000256" key="6">
    <source>
        <dbReference type="ARBA" id="ARBA00022692"/>
    </source>
</evidence>
<dbReference type="InterPro" id="IPR025201">
    <property type="entry name" value="KdpD_TM"/>
</dbReference>
<evidence type="ECO:0000256" key="5">
    <source>
        <dbReference type="ARBA" id="ARBA00022679"/>
    </source>
</evidence>
<keyword evidence="6 13" id="KW-0812">Transmembrane</keyword>
<keyword evidence="12 13" id="KW-0472">Membrane</keyword>
<dbReference type="RefSeq" id="WP_309483340.1">
    <property type="nucleotide sequence ID" value="NZ_CP133720.1"/>
</dbReference>
<dbReference type="Gene3D" id="1.10.287.130">
    <property type="match status" value="1"/>
</dbReference>
<dbReference type="EC" id="2.7.13.3" evidence="3"/>
<dbReference type="InterPro" id="IPR004358">
    <property type="entry name" value="Sig_transdc_His_kin-like_C"/>
</dbReference>
<dbReference type="InterPro" id="IPR036890">
    <property type="entry name" value="HATPase_C_sf"/>
</dbReference>
<keyword evidence="16" id="KW-1185">Reference proteome</keyword>
<keyword evidence="8" id="KW-0418">Kinase</keyword>
<keyword evidence="5" id="KW-0808">Transferase</keyword>
<dbReference type="PROSITE" id="PS50109">
    <property type="entry name" value="HIS_KIN"/>
    <property type="match status" value="1"/>
</dbReference>
<dbReference type="CDD" id="cd00075">
    <property type="entry name" value="HATPase"/>
    <property type="match status" value="1"/>
</dbReference>